<evidence type="ECO:0000256" key="2">
    <source>
        <dbReference type="ARBA" id="ARBA00004141"/>
    </source>
</evidence>
<dbReference type="OrthoDB" id="9799441at2"/>
<comment type="cofactor">
    <cofactor evidence="12">
        <name>heme</name>
        <dbReference type="ChEBI" id="CHEBI:30413"/>
    </cofactor>
    <text evidence="12">The heme is bound between the two transmembrane subunits.</text>
</comment>
<accession>A0A330HKV8</accession>
<feature type="transmembrane region" description="Helical" evidence="13">
    <location>
        <begin position="34"/>
        <end position="54"/>
    </location>
</feature>
<gene>
    <name evidence="14" type="primary">sdhC</name>
    <name evidence="14" type="ORF">DPM33_29610</name>
</gene>
<dbReference type="Gene3D" id="1.20.1300.10">
    <property type="entry name" value="Fumarate reductase/succinate dehydrogenase, transmembrane subunit"/>
    <property type="match status" value="1"/>
</dbReference>
<dbReference type="GO" id="GO:0009055">
    <property type="term" value="F:electron transfer activity"/>
    <property type="evidence" value="ECO:0007669"/>
    <property type="project" value="InterPro"/>
</dbReference>
<comment type="subcellular location">
    <subcellularLocation>
        <location evidence="2">Membrane</location>
        <topology evidence="2">Multi-pass membrane protein</topology>
    </subcellularLocation>
</comment>
<comment type="similarity">
    <text evidence="3">Belongs to the cytochrome b560 family.</text>
</comment>
<dbReference type="GO" id="GO:0006099">
    <property type="term" value="P:tricarboxylic acid cycle"/>
    <property type="evidence" value="ECO:0007669"/>
    <property type="project" value="InterPro"/>
</dbReference>
<evidence type="ECO:0000256" key="5">
    <source>
        <dbReference type="ARBA" id="ARBA00022617"/>
    </source>
</evidence>
<dbReference type="InterPro" id="IPR034804">
    <property type="entry name" value="SQR/QFR_C/D"/>
</dbReference>
<keyword evidence="9 12" id="KW-0408">Iron</keyword>
<feature type="binding site" description="axial binding residue" evidence="12">
    <location>
        <position position="90"/>
    </location>
    <ligand>
        <name>heme</name>
        <dbReference type="ChEBI" id="CHEBI:30413"/>
        <note>ligand shared with second transmembrane subunit</note>
    </ligand>
    <ligandPart>
        <name>Fe</name>
        <dbReference type="ChEBI" id="CHEBI:18248"/>
    </ligandPart>
</feature>
<evidence type="ECO:0000256" key="3">
    <source>
        <dbReference type="ARBA" id="ARBA00007244"/>
    </source>
</evidence>
<proteinExistence type="inferred from homology"/>
<dbReference type="SUPFAM" id="SSF81343">
    <property type="entry name" value="Fumarate reductase respiratory complex transmembrane subunits"/>
    <property type="match status" value="1"/>
</dbReference>
<keyword evidence="8 13" id="KW-1133">Transmembrane helix</keyword>
<keyword evidence="7 12" id="KW-0479">Metal-binding</keyword>
<dbReference type="PROSITE" id="PS01000">
    <property type="entry name" value="SDH_CYT_1"/>
    <property type="match status" value="1"/>
</dbReference>
<evidence type="ECO:0000256" key="6">
    <source>
        <dbReference type="ARBA" id="ARBA00022692"/>
    </source>
</evidence>
<comment type="subunit">
    <text evidence="11">Part of an enzyme complex containing four subunits: a flavoprotein, an iron-sulfur protein, plus two membrane-anchoring proteins, SdhC and SdhD. The complex can form homotrimers.</text>
</comment>
<dbReference type="GO" id="GO:0046872">
    <property type="term" value="F:metal ion binding"/>
    <property type="evidence" value="ECO:0007669"/>
    <property type="project" value="UniProtKB-KW"/>
</dbReference>
<dbReference type="CDD" id="cd03499">
    <property type="entry name" value="SQR_TypeC_SdhC"/>
    <property type="match status" value="1"/>
</dbReference>
<evidence type="ECO:0000256" key="11">
    <source>
        <dbReference type="ARBA" id="ARBA00025912"/>
    </source>
</evidence>
<dbReference type="EMBL" id="QMBP01000020">
    <property type="protein sequence ID" value="RAZ85347.1"/>
    <property type="molecule type" value="Genomic_DNA"/>
</dbReference>
<comment type="caution">
    <text evidence="14">The sequence shown here is derived from an EMBL/GenBank/DDBJ whole genome shotgun (WGS) entry which is preliminary data.</text>
</comment>
<dbReference type="PANTHER" id="PTHR10978">
    <property type="entry name" value="SUCCINATE DEHYDROGENASE CYTOCHROME B560 SUBUNIT"/>
    <property type="match status" value="1"/>
</dbReference>
<evidence type="ECO:0000256" key="1">
    <source>
        <dbReference type="ARBA" id="ARBA00004050"/>
    </source>
</evidence>
<keyword evidence="6 13" id="KW-0812">Transmembrane</keyword>
<dbReference type="Pfam" id="PF01127">
    <property type="entry name" value="Sdh_cyt"/>
    <property type="match status" value="1"/>
</dbReference>
<dbReference type="PANTHER" id="PTHR10978:SF5">
    <property type="entry name" value="SUCCINATE DEHYDROGENASE CYTOCHROME B560 SUBUNIT, MITOCHONDRIAL"/>
    <property type="match status" value="1"/>
</dbReference>
<dbReference type="GO" id="GO:0016020">
    <property type="term" value="C:membrane"/>
    <property type="evidence" value="ECO:0007669"/>
    <property type="project" value="UniProtKB-SubCell"/>
</dbReference>
<evidence type="ECO:0000256" key="10">
    <source>
        <dbReference type="ARBA" id="ARBA00023136"/>
    </source>
</evidence>
<evidence type="ECO:0000256" key="7">
    <source>
        <dbReference type="ARBA" id="ARBA00022723"/>
    </source>
</evidence>
<name>A0A330HKV8_9HYPH</name>
<evidence type="ECO:0000313" key="15">
    <source>
        <dbReference type="Proteomes" id="UP000251558"/>
    </source>
</evidence>
<keyword evidence="5 12" id="KW-0349">Heme</keyword>
<dbReference type="PIRSF" id="PIRSF000178">
    <property type="entry name" value="SDH_cyt_b560"/>
    <property type="match status" value="1"/>
</dbReference>
<evidence type="ECO:0000256" key="12">
    <source>
        <dbReference type="PIRSR" id="PIRSR000178-1"/>
    </source>
</evidence>
<protein>
    <recommendedName>
        <fullName evidence="4">Succinate dehydrogenase cytochrome b556 subunit</fullName>
    </recommendedName>
</protein>
<dbReference type="AlphaFoldDB" id="A0A330HKV8"/>
<sequence>MSKSPATRAVARRERPLSPHLTIYRPPITMTMSIIHRITGGALYFGTLLVAAWLIAASSSQAAFDWVNWAFGSWLGRLVLFGYTWALMHHMLGGLRHLIWDTGAGLEKQTASKIAWATLAGSIVLTLLIWIAGYMARGGLA</sequence>
<evidence type="ECO:0000256" key="8">
    <source>
        <dbReference type="ARBA" id="ARBA00022989"/>
    </source>
</evidence>
<comment type="function">
    <text evidence="1">Membrane-anchoring subunit of succinate dehydrogenase (SDH).</text>
</comment>
<organism evidence="14 15">
    <name type="scientific">Mesorhizobium hawassense</name>
    <dbReference type="NCBI Taxonomy" id="1209954"/>
    <lineage>
        <taxon>Bacteria</taxon>
        <taxon>Pseudomonadati</taxon>
        <taxon>Pseudomonadota</taxon>
        <taxon>Alphaproteobacteria</taxon>
        <taxon>Hyphomicrobiales</taxon>
        <taxon>Phyllobacteriaceae</taxon>
        <taxon>Mesorhizobium</taxon>
    </lineage>
</organism>
<dbReference type="InterPro" id="IPR014314">
    <property type="entry name" value="Succ_DH_cytb556"/>
</dbReference>
<keyword evidence="10 13" id="KW-0472">Membrane</keyword>
<evidence type="ECO:0000256" key="4">
    <source>
        <dbReference type="ARBA" id="ARBA00020076"/>
    </source>
</evidence>
<dbReference type="RefSeq" id="WP_112100926.1">
    <property type="nucleotide sequence ID" value="NZ_QMBP01000020.1"/>
</dbReference>
<keyword evidence="15" id="KW-1185">Reference proteome</keyword>
<dbReference type="PROSITE" id="PS01001">
    <property type="entry name" value="SDH_CYT_2"/>
    <property type="match status" value="1"/>
</dbReference>
<dbReference type="Proteomes" id="UP000251558">
    <property type="component" value="Unassembled WGS sequence"/>
</dbReference>
<dbReference type="NCBIfam" id="TIGR02970">
    <property type="entry name" value="succ_dehyd_cytB"/>
    <property type="match status" value="1"/>
</dbReference>
<evidence type="ECO:0000256" key="9">
    <source>
        <dbReference type="ARBA" id="ARBA00023004"/>
    </source>
</evidence>
<reference evidence="14 15" key="1">
    <citation type="submission" date="2018-07" db="EMBL/GenBank/DDBJ databases">
        <title>Diversity of Mesorhizobium strains in Brazil.</title>
        <authorList>
            <person name="Helene L.C.F."/>
            <person name="Dall'Agnol R."/>
            <person name="Delamuta J.R.M."/>
            <person name="Hungria M."/>
        </authorList>
    </citation>
    <scope>NUCLEOTIDE SEQUENCE [LARGE SCALE GENOMIC DNA]</scope>
    <source>
        <strain evidence="14 15">AC99b</strain>
    </source>
</reference>
<feature type="transmembrane region" description="Helical" evidence="13">
    <location>
        <begin position="74"/>
        <end position="93"/>
    </location>
</feature>
<dbReference type="InterPro" id="IPR018495">
    <property type="entry name" value="Succ_DH_cyt_bsu_CS"/>
</dbReference>
<dbReference type="InterPro" id="IPR000701">
    <property type="entry name" value="SuccDH_FuR_B_TM-su"/>
</dbReference>
<evidence type="ECO:0000256" key="13">
    <source>
        <dbReference type="SAM" id="Phobius"/>
    </source>
</evidence>
<feature type="transmembrane region" description="Helical" evidence="13">
    <location>
        <begin position="114"/>
        <end position="136"/>
    </location>
</feature>
<evidence type="ECO:0000313" key="14">
    <source>
        <dbReference type="EMBL" id="RAZ85347.1"/>
    </source>
</evidence>